<dbReference type="PROSITE" id="PS51186">
    <property type="entry name" value="GNAT"/>
    <property type="match status" value="1"/>
</dbReference>
<dbReference type="InterPro" id="IPR016181">
    <property type="entry name" value="Acyl_CoA_acyltransferase"/>
</dbReference>
<comment type="caution">
    <text evidence="2">The sequence shown here is derived from an EMBL/GenBank/DDBJ whole genome shotgun (WGS) entry which is preliminary data.</text>
</comment>
<dbReference type="InterPro" id="IPR000182">
    <property type="entry name" value="GNAT_dom"/>
</dbReference>
<evidence type="ECO:0000313" key="2">
    <source>
        <dbReference type="EMBL" id="MBB5841846.1"/>
    </source>
</evidence>
<keyword evidence="3" id="KW-1185">Reference proteome</keyword>
<protein>
    <recommendedName>
        <fullName evidence="1">N-acetyltransferase domain-containing protein</fullName>
    </recommendedName>
</protein>
<name>A0A841AJD4_9MICO</name>
<evidence type="ECO:0000259" key="1">
    <source>
        <dbReference type="PROSITE" id="PS51186"/>
    </source>
</evidence>
<dbReference type="SUPFAM" id="SSF55729">
    <property type="entry name" value="Acyl-CoA N-acyltransferases (Nat)"/>
    <property type="match status" value="1"/>
</dbReference>
<organism evidence="2 3">
    <name type="scientific">Conyzicola lurida</name>
    <dbReference type="NCBI Taxonomy" id="1172621"/>
    <lineage>
        <taxon>Bacteria</taxon>
        <taxon>Bacillati</taxon>
        <taxon>Actinomycetota</taxon>
        <taxon>Actinomycetes</taxon>
        <taxon>Micrococcales</taxon>
        <taxon>Microbacteriaceae</taxon>
        <taxon>Conyzicola</taxon>
    </lineage>
</organism>
<dbReference type="GO" id="GO:0016747">
    <property type="term" value="F:acyltransferase activity, transferring groups other than amino-acyl groups"/>
    <property type="evidence" value="ECO:0007669"/>
    <property type="project" value="InterPro"/>
</dbReference>
<evidence type="ECO:0000313" key="3">
    <source>
        <dbReference type="Proteomes" id="UP000536685"/>
    </source>
</evidence>
<sequence>MVAVERRFPRSRHAGIADAVIARASAEPEITARPRRTLLRALRHGRLVVAFEGAELVGWFLSEPCGPGVHELGFIFVAPTARGDAVLLDLLDAAIAIEPRAVAVTFNPSFARWLIRSRGFRRVSLVRVTRVSRGWFLARRLAPGRLSIALRRTTAGEAWYLVRDA</sequence>
<proteinExistence type="predicted"/>
<dbReference type="EMBL" id="JACHMJ010000001">
    <property type="protein sequence ID" value="MBB5841846.1"/>
    <property type="molecule type" value="Genomic_DNA"/>
</dbReference>
<dbReference type="Proteomes" id="UP000536685">
    <property type="component" value="Unassembled WGS sequence"/>
</dbReference>
<gene>
    <name evidence="2" type="ORF">HD599_000169</name>
</gene>
<reference evidence="2 3" key="1">
    <citation type="submission" date="2020-08" db="EMBL/GenBank/DDBJ databases">
        <title>Sequencing the genomes of 1000 actinobacteria strains.</title>
        <authorList>
            <person name="Klenk H.-P."/>
        </authorList>
    </citation>
    <scope>NUCLEOTIDE SEQUENCE [LARGE SCALE GENOMIC DNA]</scope>
    <source>
        <strain evidence="2 3">DSM 105784</strain>
    </source>
</reference>
<dbReference type="AlphaFoldDB" id="A0A841AJD4"/>
<accession>A0A841AJD4</accession>
<dbReference type="Gene3D" id="3.40.630.30">
    <property type="match status" value="1"/>
</dbReference>
<feature type="domain" description="N-acetyltransferase" evidence="1">
    <location>
        <begin position="6"/>
        <end position="142"/>
    </location>
</feature>
<dbReference type="RefSeq" id="WP_184232762.1">
    <property type="nucleotide sequence ID" value="NZ_JACHMJ010000001.1"/>
</dbReference>